<dbReference type="Pfam" id="PF00067">
    <property type="entry name" value="p450"/>
    <property type="match status" value="1"/>
</dbReference>
<evidence type="ECO:0008006" key="13">
    <source>
        <dbReference type="Google" id="ProtNLM"/>
    </source>
</evidence>
<dbReference type="PRINTS" id="PR00359">
    <property type="entry name" value="BP450"/>
</dbReference>
<keyword evidence="12" id="KW-1185">Reference proteome</keyword>
<evidence type="ECO:0000256" key="9">
    <source>
        <dbReference type="RuleBase" id="RU000461"/>
    </source>
</evidence>
<organism evidence="11 12">
    <name type="scientific">Linum tenue</name>
    <dbReference type="NCBI Taxonomy" id="586396"/>
    <lineage>
        <taxon>Eukaryota</taxon>
        <taxon>Viridiplantae</taxon>
        <taxon>Streptophyta</taxon>
        <taxon>Embryophyta</taxon>
        <taxon>Tracheophyta</taxon>
        <taxon>Spermatophyta</taxon>
        <taxon>Magnoliopsida</taxon>
        <taxon>eudicotyledons</taxon>
        <taxon>Gunneridae</taxon>
        <taxon>Pentapetalae</taxon>
        <taxon>rosids</taxon>
        <taxon>fabids</taxon>
        <taxon>Malpighiales</taxon>
        <taxon>Linaceae</taxon>
        <taxon>Linum</taxon>
    </lineage>
</organism>
<keyword evidence="7 9" id="KW-0560">Oxidoreductase</keyword>
<dbReference type="GO" id="GO:0004497">
    <property type="term" value="F:monooxygenase activity"/>
    <property type="evidence" value="ECO:0007669"/>
    <property type="project" value="UniProtKB-KW"/>
</dbReference>
<evidence type="ECO:0000256" key="3">
    <source>
        <dbReference type="ARBA" id="ARBA00010617"/>
    </source>
</evidence>
<evidence type="ECO:0000256" key="1">
    <source>
        <dbReference type="ARBA" id="ARBA00001971"/>
    </source>
</evidence>
<accession>A0AAV0QKR9</accession>
<comment type="subcellular location">
    <subcellularLocation>
        <location evidence="2">Membrane</location>
        <topology evidence="2">Single-pass membrane protein</topology>
    </subcellularLocation>
</comment>
<keyword evidence="8 9" id="KW-0408">Iron</keyword>
<keyword evidence="4 10" id="KW-0812">Transmembrane</keyword>
<dbReference type="Proteomes" id="UP001154282">
    <property type="component" value="Unassembled WGS sequence"/>
</dbReference>
<protein>
    <recommendedName>
        <fullName evidence="13">Cytochrome P450</fullName>
    </recommendedName>
</protein>
<dbReference type="AlphaFoldDB" id="A0AAV0QKR9"/>
<evidence type="ECO:0000256" key="8">
    <source>
        <dbReference type="ARBA" id="ARBA00023004"/>
    </source>
</evidence>
<dbReference type="GO" id="GO:0020037">
    <property type="term" value="F:heme binding"/>
    <property type="evidence" value="ECO:0007669"/>
    <property type="project" value="InterPro"/>
</dbReference>
<dbReference type="PRINTS" id="PR00385">
    <property type="entry name" value="P450"/>
</dbReference>
<evidence type="ECO:0000256" key="2">
    <source>
        <dbReference type="ARBA" id="ARBA00004167"/>
    </source>
</evidence>
<keyword evidence="9" id="KW-0503">Monooxygenase</keyword>
<keyword evidence="9" id="KW-0349">Heme</keyword>
<dbReference type="EMBL" id="CAMGYJ010000009">
    <property type="protein sequence ID" value="CAI0546100.1"/>
    <property type="molecule type" value="Genomic_DNA"/>
</dbReference>
<dbReference type="Gene3D" id="1.10.630.10">
    <property type="entry name" value="Cytochrome P450"/>
    <property type="match status" value="1"/>
</dbReference>
<proteinExistence type="inferred from homology"/>
<dbReference type="InterPro" id="IPR017972">
    <property type="entry name" value="Cyt_P450_CS"/>
</dbReference>
<evidence type="ECO:0000256" key="4">
    <source>
        <dbReference type="ARBA" id="ARBA00022692"/>
    </source>
</evidence>
<dbReference type="GO" id="GO:0016705">
    <property type="term" value="F:oxidoreductase activity, acting on paired donors, with incorporation or reduction of molecular oxygen"/>
    <property type="evidence" value="ECO:0007669"/>
    <property type="project" value="InterPro"/>
</dbReference>
<reference evidence="11" key="1">
    <citation type="submission" date="2022-08" db="EMBL/GenBank/DDBJ databases">
        <authorList>
            <person name="Gutierrez-Valencia J."/>
        </authorList>
    </citation>
    <scope>NUCLEOTIDE SEQUENCE</scope>
</reference>
<sequence>MEAPTDFSFLAPLLLAIAIALLFSLNRFLSPGPKNLPPGSLGWPVIGETLQFLFGTPEKFISHRMKKHSPQIFKTNILGENTVVLCGPAGHKFLFSNEQTIFTVFRPHSIQKLFREPKGRTVIQPNSAGVTKLMRSPGFLKPEALVRYVGKMDSFTQNHIRAYWEGRELVHAFPLAKSLTLSLACSFFLGTDDPTRIARLVGSFDDVTVGLHSFPLNFPGTVFRRSMTAAGVIRGELIAIIREKKAAIAGGAPLLDILSHLIVATDPSSGNHMAESEIAGKVMGLLVAGYSTVATAITFFLKYVGERSDIYAKVLAEHREISGRKKAGELLEWDDFQGMKYSWNVVQEVMRLTPPLQGAFREALTEFSYGGYTVPKGWKVYWTVSTANMDPDYFPDPERFDPSRHDQVDNNKTAAFALVPFGGGPRMCAGKEYARLAILTFVHNVVTRFQWEAVVAGEKVVGDMMPTPQLGLPLRLQQH</sequence>
<evidence type="ECO:0000313" key="12">
    <source>
        <dbReference type="Proteomes" id="UP001154282"/>
    </source>
</evidence>
<name>A0AAV0QKR9_9ROSI</name>
<dbReference type="InterPro" id="IPR001128">
    <property type="entry name" value="Cyt_P450"/>
</dbReference>
<feature type="transmembrane region" description="Helical" evidence="10">
    <location>
        <begin position="6"/>
        <end position="25"/>
    </location>
</feature>
<dbReference type="GO" id="GO:0016020">
    <property type="term" value="C:membrane"/>
    <property type="evidence" value="ECO:0007669"/>
    <property type="project" value="UniProtKB-SubCell"/>
</dbReference>
<comment type="similarity">
    <text evidence="3 9">Belongs to the cytochrome P450 family.</text>
</comment>
<dbReference type="PROSITE" id="PS00086">
    <property type="entry name" value="CYTOCHROME_P450"/>
    <property type="match status" value="1"/>
</dbReference>
<evidence type="ECO:0000256" key="5">
    <source>
        <dbReference type="ARBA" id="ARBA00022723"/>
    </source>
</evidence>
<evidence type="ECO:0000256" key="10">
    <source>
        <dbReference type="SAM" id="Phobius"/>
    </source>
</evidence>
<dbReference type="InterPro" id="IPR036396">
    <property type="entry name" value="Cyt_P450_sf"/>
</dbReference>
<evidence type="ECO:0000256" key="6">
    <source>
        <dbReference type="ARBA" id="ARBA00022989"/>
    </source>
</evidence>
<keyword evidence="6 10" id="KW-1133">Transmembrane helix</keyword>
<comment type="caution">
    <text evidence="11">The sequence shown here is derived from an EMBL/GenBank/DDBJ whole genome shotgun (WGS) entry which is preliminary data.</text>
</comment>
<dbReference type="GO" id="GO:0005506">
    <property type="term" value="F:iron ion binding"/>
    <property type="evidence" value="ECO:0007669"/>
    <property type="project" value="InterPro"/>
</dbReference>
<keyword evidence="10" id="KW-0472">Membrane</keyword>
<dbReference type="InterPro" id="IPR002397">
    <property type="entry name" value="Cyt_P450_B"/>
</dbReference>
<dbReference type="PANTHER" id="PTHR24286:SF88">
    <property type="entry name" value="BETA-AMYRIN 28-OXIDASE-LIKE"/>
    <property type="match status" value="1"/>
</dbReference>
<dbReference type="GO" id="GO:0016125">
    <property type="term" value="P:sterol metabolic process"/>
    <property type="evidence" value="ECO:0007669"/>
    <property type="project" value="TreeGrafter"/>
</dbReference>
<dbReference type="CDD" id="cd11043">
    <property type="entry name" value="CYP90-like"/>
    <property type="match status" value="1"/>
</dbReference>
<evidence type="ECO:0000313" key="11">
    <source>
        <dbReference type="EMBL" id="CAI0546100.1"/>
    </source>
</evidence>
<dbReference type="PANTHER" id="PTHR24286">
    <property type="entry name" value="CYTOCHROME P450 26"/>
    <property type="match status" value="1"/>
</dbReference>
<dbReference type="SUPFAM" id="SSF48264">
    <property type="entry name" value="Cytochrome P450"/>
    <property type="match status" value="1"/>
</dbReference>
<keyword evidence="5 9" id="KW-0479">Metal-binding</keyword>
<dbReference type="FunFam" id="1.10.630.10:FF:000022">
    <property type="entry name" value="Taxadiene 5-alpha hydroxylase"/>
    <property type="match status" value="1"/>
</dbReference>
<comment type="cofactor">
    <cofactor evidence="1">
        <name>heme</name>
        <dbReference type="ChEBI" id="CHEBI:30413"/>
    </cofactor>
</comment>
<gene>
    <name evidence="11" type="ORF">LITE_LOCUS43830</name>
</gene>
<evidence type="ECO:0000256" key="7">
    <source>
        <dbReference type="ARBA" id="ARBA00023002"/>
    </source>
</evidence>